<dbReference type="InterPro" id="IPR030878">
    <property type="entry name" value="Ribosomal_uL15"/>
</dbReference>
<keyword evidence="4" id="KW-0699">rRNA-binding</keyword>
<dbReference type="NCBIfam" id="TIGR01071">
    <property type="entry name" value="rplO_bact"/>
    <property type="match status" value="1"/>
</dbReference>
<evidence type="ECO:0000256" key="5">
    <source>
        <dbReference type="RuleBase" id="RU003888"/>
    </source>
</evidence>
<organism evidence="9 10">
    <name type="scientific">Oligella ureolytica</name>
    <dbReference type="NCBI Taxonomy" id="90244"/>
    <lineage>
        <taxon>Bacteria</taxon>
        <taxon>Pseudomonadati</taxon>
        <taxon>Pseudomonadota</taxon>
        <taxon>Betaproteobacteria</taxon>
        <taxon>Burkholderiales</taxon>
        <taxon>Alcaligenaceae</taxon>
        <taxon>Oligella</taxon>
    </lineage>
</organism>
<dbReference type="STRING" id="1122619.GCA_000373745_02322"/>
<evidence type="ECO:0000313" key="11">
    <source>
        <dbReference type="Proteomes" id="UP000594903"/>
    </source>
</evidence>
<feature type="compositionally biased region" description="Polar residues" evidence="6">
    <location>
        <begin position="1"/>
        <end position="10"/>
    </location>
</feature>
<keyword evidence="11" id="KW-1185">Reference proteome</keyword>
<dbReference type="InterPro" id="IPR001196">
    <property type="entry name" value="Ribosomal_uL15_CS"/>
</dbReference>
<dbReference type="PANTHER" id="PTHR12934">
    <property type="entry name" value="50S RIBOSOMAL PROTEIN L15"/>
    <property type="match status" value="1"/>
</dbReference>
<dbReference type="InterPro" id="IPR036227">
    <property type="entry name" value="Ribosomal_uL15/eL18_sf"/>
</dbReference>
<dbReference type="PROSITE" id="PS00475">
    <property type="entry name" value="RIBOSOMAL_L15"/>
    <property type="match status" value="1"/>
</dbReference>
<sequence>MSVTQLNTLSPAEGSKTERRRVGRGVGSGFGKTAGRGHKGQKSRSGGFHKVGFEGGQMPLQRRLPKRGFNSMTKPFKAEVRLSELQLMQAEDIDLAVLKQEGIIGQEARFVKVISSGELSRKVNLKGIKATAGAKAAIEAAGGSLAE</sequence>
<dbReference type="Gene3D" id="3.100.10.10">
    <property type="match status" value="1"/>
</dbReference>
<keyword evidence="2 4" id="KW-0689">Ribosomal protein</keyword>
<evidence type="ECO:0000259" key="7">
    <source>
        <dbReference type="Pfam" id="PF00828"/>
    </source>
</evidence>
<evidence type="ECO:0000313" key="10">
    <source>
        <dbReference type="Proteomes" id="UP000254603"/>
    </source>
</evidence>
<dbReference type="OrthoDB" id="9810293at2"/>
<evidence type="ECO:0000256" key="4">
    <source>
        <dbReference type="HAMAP-Rule" id="MF_01341"/>
    </source>
</evidence>
<name>A0A378XFV3_9BURK</name>
<comment type="function">
    <text evidence="4">Binds to the 23S rRNA.</text>
</comment>
<feature type="domain" description="Large ribosomal subunit protein uL15/eL18" evidence="7">
    <location>
        <begin position="80"/>
        <end position="144"/>
    </location>
</feature>
<comment type="subunit">
    <text evidence="4">Part of the 50S ribosomal subunit.</text>
</comment>
<dbReference type="InterPro" id="IPR005749">
    <property type="entry name" value="Ribosomal_uL15_bac-type"/>
</dbReference>
<evidence type="ECO:0000256" key="1">
    <source>
        <dbReference type="ARBA" id="ARBA00007320"/>
    </source>
</evidence>
<evidence type="ECO:0000313" key="8">
    <source>
        <dbReference type="EMBL" id="QPT39180.1"/>
    </source>
</evidence>
<reference evidence="8 11" key="2">
    <citation type="submission" date="2020-12" db="EMBL/GenBank/DDBJ databases">
        <title>FDA dAtabase for Regulatory Grade micrObial Sequences (FDA-ARGOS): Supporting development and validation of Infectious Disease Dx tests.</title>
        <authorList>
            <person name="Sproer C."/>
            <person name="Gronow S."/>
            <person name="Severitt S."/>
            <person name="Schroder I."/>
            <person name="Tallon L."/>
            <person name="Sadzewicz L."/>
            <person name="Zhao X."/>
            <person name="Boylan J."/>
            <person name="Ott S."/>
            <person name="Bowen H."/>
            <person name="Vavikolanu K."/>
            <person name="Mehta A."/>
            <person name="Aluvathingal J."/>
            <person name="Nadendla S."/>
            <person name="Lowell S."/>
            <person name="Myers T."/>
            <person name="Yan Y."/>
            <person name="Sichtig H."/>
        </authorList>
    </citation>
    <scope>NUCLEOTIDE SEQUENCE [LARGE SCALE GENOMIC DNA]</scope>
    <source>
        <strain evidence="8 11">FDAARGOS_872</strain>
    </source>
</reference>
<evidence type="ECO:0000256" key="6">
    <source>
        <dbReference type="SAM" id="MobiDB-lite"/>
    </source>
</evidence>
<keyword evidence="3 4" id="KW-0687">Ribonucleoprotein</keyword>
<evidence type="ECO:0000256" key="2">
    <source>
        <dbReference type="ARBA" id="ARBA00022980"/>
    </source>
</evidence>
<dbReference type="RefSeq" id="WP_018575505.1">
    <property type="nucleotide sequence ID" value="NZ_CP065725.1"/>
</dbReference>
<dbReference type="GO" id="GO:0019843">
    <property type="term" value="F:rRNA binding"/>
    <property type="evidence" value="ECO:0007669"/>
    <property type="project" value="UniProtKB-UniRule"/>
</dbReference>
<evidence type="ECO:0000256" key="3">
    <source>
        <dbReference type="ARBA" id="ARBA00023274"/>
    </source>
</evidence>
<dbReference type="HAMAP" id="MF_01341">
    <property type="entry name" value="Ribosomal_uL15"/>
    <property type="match status" value="1"/>
</dbReference>
<reference evidence="9 10" key="1">
    <citation type="submission" date="2018-06" db="EMBL/GenBank/DDBJ databases">
        <authorList>
            <consortium name="Pathogen Informatics"/>
            <person name="Doyle S."/>
        </authorList>
    </citation>
    <scope>NUCLEOTIDE SEQUENCE [LARGE SCALE GENOMIC DNA]</scope>
    <source>
        <strain evidence="9 10">NCTC11997</strain>
    </source>
</reference>
<dbReference type="Proteomes" id="UP000254603">
    <property type="component" value="Unassembled WGS sequence"/>
</dbReference>
<dbReference type="PANTHER" id="PTHR12934:SF11">
    <property type="entry name" value="LARGE RIBOSOMAL SUBUNIT PROTEIN UL15M"/>
    <property type="match status" value="1"/>
</dbReference>
<proteinExistence type="inferred from homology"/>
<dbReference type="GO" id="GO:0022625">
    <property type="term" value="C:cytosolic large ribosomal subunit"/>
    <property type="evidence" value="ECO:0007669"/>
    <property type="project" value="TreeGrafter"/>
</dbReference>
<protein>
    <recommendedName>
        <fullName evidence="4">Large ribosomal subunit protein uL15</fullName>
    </recommendedName>
</protein>
<dbReference type="SUPFAM" id="SSF52080">
    <property type="entry name" value="Ribosomal proteins L15p and L18e"/>
    <property type="match status" value="1"/>
</dbReference>
<dbReference type="GO" id="GO:0006412">
    <property type="term" value="P:translation"/>
    <property type="evidence" value="ECO:0007669"/>
    <property type="project" value="UniProtKB-UniRule"/>
</dbReference>
<feature type="compositionally biased region" description="Gly residues" evidence="6">
    <location>
        <begin position="24"/>
        <end position="34"/>
    </location>
</feature>
<dbReference type="AlphaFoldDB" id="A0A378XFV3"/>
<dbReference type="GO" id="GO:0003735">
    <property type="term" value="F:structural constituent of ribosome"/>
    <property type="evidence" value="ECO:0007669"/>
    <property type="project" value="InterPro"/>
</dbReference>
<dbReference type="Proteomes" id="UP000594903">
    <property type="component" value="Chromosome"/>
</dbReference>
<accession>A0A378XFV3</accession>
<dbReference type="EMBL" id="CP065725">
    <property type="protein sequence ID" value="QPT39180.1"/>
    <property type="molecule type" value="Genomic_DNA"/>
</dbReference>
<comment type="similarity">
    <text evidence="1 4 5">Belongs to the universal ribosomal protein uL15 family.</text>
</comment>
<evidence type="ECO:0000313" key="9">
    <source>
        <dbReference type="EMBL" id="SUA55145.1"/>
    </source>
</evidence>
<dbReference type="EMBL" id="UGSB01000001">
    <property type="protein sequence ID" value="SUA55145.1"/>
    <property type="molecule type" value="Genomic_DNA"/>
</dbReference>
<dbReference type="InterPro" id="IPR021131">
    <property type="entry name" value="Ribosomal_uL15/eL18"/>
</dbReference>
<keyword evidence="4" id="KW-0694">RNA-binding</keyword>
<feature type="region of interest" description="Disordered" evidence="6">
    <location>
        <begin position="1"/>
        <end position="69"/>
    </location>
</feature>
<gene>
    <name evidence="4 9" type="primary">rplO</name>
    <name evidence="8" type="ORF">I6G29_08290</name>
    <name evidence="9" type="ORF">NCTC11997_01724</name>
</gene>
<dbReference type="Pfam" id="PF00828">
    <property type="entry name" value="Ribosomal_L27A"/>
    <property type="match status" value="1"/>
</dbReference>